<dbReference type="AlphaFoldDB" id="S7TF80"/>
<comment type="caution">
    <text evidence="1">The sequence shown here is derived from an EMBL/GenBank/DDBJ whole genome shotgun (WGS) entry which is preliminary data.</text>
</comment>
<evidence type="ECO:0000313" key="1">
    <source>
        <dbReference type="EMBL" id="EPR35386.1"/>
    </source>
</evidence>
<dbReference type="RefSeq" id="WP_020885973.1">
    <property type="nucleotide sequence ID" value="NZ_ATHI01000004.1"/>
</dbReference>
<dbReference type="Proteomes" id="UP000014975">
    <property type="component" value="Unassembled WGS sequence"/>
</dbReference>
<dbReference type="PATRIC" id="fig|1121439.3.peg.473"/>
<accession>S7TF80</accession>
<name>S7TF80_9BACT</name>
<organism evidence="1 2">
    <name type="scientific">Alkalidesulfovibrio alkalitolerans DSM 16529</name>
    <dbReference type="NCBI Taxonomy" id="1121439"/>
    <lineage>
        <taxon>Bacteria</taxon>
        <taxon>Pseudomonadati</taxon>
        <taxon>Thermodesulfobacteriota</taxon>
        <taxon>Desulfovibrionia</taxon>
        <taxon>Desulfovibrionales</taxon>
        <taxon>Desulfovibrionaceae</taxon>
        <taxon>Alkalidesulfovibrio</taxon>
    </lineage>
</organism>
<keyword evidence="2" id="KW-1185">Reference proteome</keyword>
<sequence length="58" mass="6514">MDKDRQLALQVAKEIVVKFIEVQRISPANFSDHFAPIYQEVLRTLTAEAATPEGGRKS</sequence>
<dbReference type="EMBL" id="ATHI01000004">
    <property type="protein sequence ID" value="EPR35386.1"/>
    <property type="molecule type" value="Genomic_DNA"/>
</dbReference>
<dbReference type="STRING" id="1121439.dsat_2087"/>
<gene>
    <name evidence="1" type="ORF">dsat_2087</name>
</gene>
<evidence type="ECO:0000313" key="2">
    <source>
        <dbReference type="Proteomes" id="UP000014975"/>
    </source>
</evidence>
<dbReference type="eggNOG" id="ENOG5033D23">
    <property type="taxonomic scope" value="Bacteria"/>
</dbReference>
<reference evidence="1 2" key="1">
    <citation type="journal article" date="2013" name="Genome Announc.">
        <title>Draft genome sequences for three mercury-methylating, sulfate-reducing bacteria.</title>
        <authorList>
            <person name="Brown S.D."/>
            <person name="Hurt R.A.Jr."/>
            <person name="Gilmour C.C."/>
            <person name="Elias D.A."/>
        </authorList>
    </citation>
    <scope>NUCLEOTIDE SEQUENCE [LARGE SCALE GENOMIC DNA]</scope>
    <source>
        <strain evidence="1 2">DSM 16529</strain>
    </source>
</reference>
<protein>
    <submittedName>
        <fullName evidence="1">Uncharacterized protein</fullName>
    </submittedName>
</protein>
<proteinExistence type="predicted"/>